<accession>A0A0A8YVA2</accession>
<evidence type="ECO:0000313" key="1">
    <source>
        <dbReference type="EMBL" id="JAD29348.1"/>
    </source>
</evidence>
<name>A0A0A8YVA2_ARUDO</name>
<organism evidence="1">
    <name type="scientific">Arundo donax</name>
    <name type="common">Giant reed</name>
    <name type="synonym">Donax arundinaceus</name>
    <dbReference type="NCBI Taxonomy" id="35708"/>
    <lineage>
        <taxon>Eukaryota</taxon>
        <taxon>Viridiplantae</taxon>
        <taxon>Streptophyta</taxon>
        <taxon>Embryophyta</taxon>
        <taxon>Tracheophyta</taxon>
        <taxon>Spermatophyta</taxon>
        <taxon>Magnoliopsida</taxon>
        <taxon>Liliopsida</taxon>
        <taxon>Poales</taxon>
        <taxon>Poaceae</taxon>
        <taxon>PACMAD clade</taxon>
        <taxon>Arundinoideae</taxon>
        <taxon>Arundineae</taxon>
        <taxon>Arundo</taxon>
    </lineage>
</organism>
<protein>
    <submittedName>
        <fullName evidence="1">Uncharacterized protein</fullName>
    </submittedName>
</protein>
<proteinExistence type="predicted"/>
<reference evidence="1" key="2">
    <citation type="journal article" date="2015" name="Data Brief">
        <title>Shoot transcriptome of the giant reed, Arundo donax.</title>
        <authorList>
            <person name="Barrero R.A."/>
            <person name="Guerrero F.D."/>
            <person name="Moolhuijzen P."/>
            <person name="Goolsby J.A."/>
            <person name="Tidwell J."/>
            <person name="Bellgard S.E."/>
            <person name="Bellgard M.I."/>
        </authorList>
    </citation>
    <scope>NUCLEOTIDE SEQUENCE</scope>
    <source>
        <tissue evidence="1">Shoot tissue taken approximately 20 cm above the soil surface</tissue>
    </source>
</reference>
<sequence length="35" mass="3759">MPTSLARTSCCEWTGILCARGSKTRSAAKTRPNFG</sequence>
<dbReference type="AlphaFoldDB" id="A0A0A8YVA2"/>
<dbReference type="EMBL" id="GBRH01268547">
    <property type="protein sequence ID" value="JAD29348.1"/>
    <property type="molecule type" value="Transcribed_RNA"/>
</dbReference>
<reference evidence="1" key="1">
    <citation type="submission" date="2014-09" db="EMBL/GenBank/DDBJ databases">
        <authorList>
            <person name="Magalhaes I.L.F."/>
            <person name="Oliveira U."/>
            <person name="Santos F.R."/>
            <person name="Vidigal T.H.D.A."/>
            <person name="Brescovit A.D."/>
            <person name="Santos A.J."/>
        </authorList>
    </citation>
    <scope>NUCLEOTIDE SEQUENCE</scope>
    <source>
        <tissue evidence="1">Shoot tissue taken approximately 20 cm above the soil surface</tissue>
    </source>
</reference>